<gene>
    <name evidence="3" type="ORF">GCM10010170_051150</name>
</gene>
<keyword evidence="4" id="KW-1185">Reference proteome</keyword>
<sequence>MTAMSLPMADQKPLSVASVEYVEATDFLLLEAELLDDLREREWLETMVSKDVVYQLPIRETVERARGRGFIEGTFHLNENYGSLSSKVARNETKYAWAEDPPSRLRHFVTNVRVRRHGDADKLAVRSNVLIYRTRQDHTVPQILAGERHDVLRREEDGLRLLERVVYLDLTVIGTHNLSLFF</sequence>
<keyword evidence="3" id="KW-0223">Dioxygenase</keyword>
<dbReference type="EMBL" id="BAAARV010000040">
    <property type="protein sequence ID" value="GAA2357719.1"/>
    <property type="molecule type" value="Genomic_DNA"/>
</dbReference>
<keyword evidence="2" id="KW-0560">Oxidoreductase</keyword>
<name>A0ABP5TSG7_9ACTN</name>
<dbReference type="GO" id="GO:0051213">
    <property type="term" value="F:dioxygenase activity"/>
    <property type="evidence" value="ECO:0007669"/>
    <property type="project" value="UniProtKB-KW"/>
</dbReference>
<dbReference type="CDD" id="cd00667">
    <property type="entry name" value="ring_hydroxylating_dioxygenases_beta"/>
    <property type="match status" value="1"/>
</dbReference>
<dbReference type="Pfam" id="PF00866">
    <property type="entry name" value="Ring_hydroxyl_B"/>
    <property type="match status" value="1"/>
</dbReference>
<comment type="similarity">
    <text evidence="1">Belongs to the bacterial ring-hydroxylating dioxygenase beta subunit family.</text>
</comment>
<evidence type="ECO:0000256" key="2">
    <source>
        <dbReference type="ARBA" id="ARBA00023002"/>
    </source>
</evidence>
<dbReference type="InterPro" id="IPR032710">
    <property type="entry name" value="NTF2-like_dom_sf"/>
</dbReference>
<proteinExistence type="inferred from homology"/>
<evidence type="ECO:0000313" key="3">
    <source>
        <dbReference type="EMBL" id="GAA2357719.1"/>
    </source>
</evidence>
<organism evidence="3 4">
    <name type="scientific">Dactylosporangium salmoneum</name>
    <dbReference type="NCBI Taxonomy" id="53361"/>
    <lineage>
        <taxon>Bacteria</taxon>
        <taxon>Bacillati</taxon>
        <taxon>Actinomycetota</taxon>
        <taxon>Actinomycetes</taxon>
        <taxon>Micromonosporales</taxon>
        <taxon>Micromonosporaceae</taxon>
        <taxon>Dactylosporangium</taxon>
    </lineage>
</organism>
<evidence type="ECO:0000313" key="4">
    <source>
        <dbReference type="Proteomes" id="UP001501444"/>
    </source>
</evidence>
<reference evidence="4" key="1">
    <citation type="journal article" date="2019" name="Int. J. Syst. Evol. Microbiol.">
        <title>The Global Catalogue of Microorganisms (GCM) 10K type strain sequencing project: providing services to taxonomists for standard genome sequencing and annotation.</title>
        <authorList>
            <consortium name="The Broad Institute Genomics Platform"/>
            <consortium name="The Broad Institute Genome Sequencing Center for Infectious Disease"/>
            <person name="Wu L."/>
            <person name="Ma J."/>
        </authorList>
    </citation>
    <scope>NUCLEOTIDE SEQUENCE [LARGE SCALE GENOMIC DNA]</scope>
    <source>
        <strain evidence="4">JCM 3272</strain>
    </source>
</reference>
<evidence type="ECO:0000256" key="1">
    <source>
        <dbReference type="ARBA" id="ARBA00009570"/>
    </source>
</evidence>
<dbReference type="NCBIfam" id="NF007479">
    <property type="entry name" value="PRK10069.1"/>
    <property type="match status" value="1"/>
</dbReference>
<dbReference type="PANTHER" id="PTHR41534:SF2">
    <property type="entry name" value="3-PHENYLPROPIONATE_CINNAMIC ACID DIOXYGENASE SUBUNIT BETA"/>
    <property type="match status" value="1"/>
</dbReference>
<dbReference type="Gene3D" id="3.10.450.50">
    <property type="match status" value="1"/>
</dbReference>
<dbReference type="RefSeq" id="WP_344615030.1">
    <property type="nucleotide sequence ID" value="NZ_BAAARV010000040.1"/>
</dbReference>
<accession>A0ABP5TSG7</accession>
<dbReference type="SUPFAM" id="SSF54427">
    <property type="entry name" value="NTF2-like"/>
    <property type="match status" value="1"/>
</dbReference>
<dbReference type="Proteomes" id="UP001501444">
    <property type="component" value="Unassembled WGS sequence"/>
</dbReference>
<dbReference type="PANTHER" id="PTHR41534">
    <property type="entry name" value="BLR3401 PROTEIN"/>
    <property type="match status" value="1"/>
</dbReference>
<protein>
    <submittedName>
        <fullName evidence="3">3-phenylpropionate/cinnamic acid dioxygenase subunit beta</fullName>
    </submittedName>
</protein>
<dbReference type="InterPro" id="IPR000391">
    <property type="entry name" value="Rng_hydr_dOase-bsu"/>
</dbReference>
<comment type="caution">
    <text evidence="3">The sequence shown here is derived from an EMBL/GenBank/DDBJ whole genome shotgun (WGS) entry which is preliminary data.</text>
</comment>